<sequence length="253" mass="27868">EFTVNTKPKHEVEETDFLAFQYAIDAGVTFIMTDHISVPSVTDGSDLPASVEPSLSTHWVRERLGFEGVLTTDDLWYDKVVDRFGAEQVGVLAIQAGHDVLLKPLDAIKMIDAIVTAVENGELAVSQINQSVHRLLYWKARLNLHQERFVDTSQIDSKVGISTHRDLVRTVAERSLTVLVNNGFLPTNVETLGDIVHISVQKTAQHQAALDITARLTEMLPVRQTFALGPNVEAEVYTQAVTAARAADTVIIS</sequence>
<evidence type="ECO:0000256" key="2">
    <source>
        <dbReference type="ARBA" id="ARBA00005336"/>
    </source>
</evidence>
<feature type="non-terminal residue" evidence="7">
    <location>
        <position position="253"/>
    </location>
</feature>
<evidence type="ECO:0000313" key="7">
    <source>
        <dbReference type="EMBL" id="SVE01885.1"/>
    </source>
</evidence>
<evidence type="ECO:0000259" key="6">
    <source>
        <dbReference type="Pfam" id="PF00933"/>
    </source>
</evidence>
<dbReference type="InterPro" id="IPR017853">
    <property type="entry name" value="GH"/>
</dbReference>
<keyword evidence="5" id="KW-0326">Glycosidase</keyword>
<dbReference type="Gene3D" id="3.20.20.300">
    <property type="entry name" value="Glycoside hydrolase, family 3, N-terminal domain"/>
    <property type="match status" value="1"/>
</dbReference>
<evidence type="ECO:0000256" key="3">
    <source>
        <dbReference type="ARBA" id="ARBA00012663"/>
    </source>
</evidence>
<name>A0A383A3T6_9ZZZZ</name>
<dbReference type="EC" id="3.2.1.52" evidence="3"/>
<comment type="similarity">
    <text evidence="2">Belongs to the glycosyl hydrolase 3 family.</text>
</comment>
<reference evidence="7" key="1">
    <citation type="submission" date="2018-05" db="EMBL/GenBank/DDBJ databases">
        <authorList>
            <person name="Lanie J.A."/>
            <person name="Ng W.-L."/>
            <person name="Kazmierczak K.M."/>
            <person name="Andrzejewski T.M."/>
            <person name="Davidsen T.M."/>
            <person name="Wayne K.J."/>
            <person name="Tettelin H."/>
            <person name="Glass J.I."/>
            <person name="Rusch D."/>
            <person name="Podicherti R."/>
            <person name="Tsui H.-C.T."/>
            <person name="Winkler M.E."/>
        </authorList>
    </citation>
    <scope>NUCLEOTIDE SEQUENCE</scope>
</reference>
<dbReference type="GO" id="GO:0005975">
    <property type="term" value="P:carbohydrate metabolic process"/>
    <property type="evidence" value="ECO:0007669"/>
    <property type="project" value="InterPro"/>
</dbReference>
<evidence type="ECO:0000256" key="4">
    <source>
        <dbReference type="ARBA" id="ARBA00022801"/>
    </source>
</evidence>
<organism evidence="7">
    <name type="scientific">marine metagenome</name>
    <dbReference type="NCBI Taxonomy" id="408172"/>
    <lineage>
        <taxon>unclassified sequences</taxon>
        <taxon>metagenomes</taxon>
        <taxon>ecological metagenomes</taxon>
    </lineage>
</organism>
<dbReference type="EMBL" id="UINC01188593">
    <property type="protein sequence ID" value="SVE01885.1"/>
    <property type="molecule type" value="Genomic_DNA"/>
</dbReference>
<evidence type="ECO:0000256" key="5">
    <source>
        <dbReference type="ARBA" id="ARBA00023295"/>
    </source>
</evidence>
<dbReference type="AlphaFoldDB" id="A0A383A3T6"/>
<accession>A0A383A3T6</accession>
<proteinExistence type="inferred from homology"/>
<evidence type="ECO:0000256" key="1">
    <source>
        <dbReference type="ARBA" id="ARBA00001231"/>
    </source>
</evidence>
<dbReference type="PANTHER" id="PTHR30480:SF13">
    <property type="entry name" value="BETA-HEXOSAMINIDASE"/>
    <property type="match status" value="1"/>
</dbReference>
<dbReference type="InterPro" id="IPR036962">
    <property type="entry name" value="Glyco_hydro_3_N_sf"/>
</dbReference>
<keyword evidence="4" id="KW-0378">Hydrolase</keyword>
<gene>
    <name evidence="7" type="ORF">METZ01_LOCUS454739</name>
</gene>
<feature type="domain" description="Glycoside hydrolase family 3 N-terminal" evidence="6">
    <location>
        <begin position="5"/>
        <end position="136"/>
    </location>
</feature>
<dbReference type="GO" id="GO:0004563">
    <property type="term" value="F:beta-N-acetylhexosaminidase activity"/>
    <property type="evidence" value="ECO:0007669"/>
    <property type="project" value="UniProtKB-EC"/>
</dbReference>
<comment type="catalytic activity">
    <reaction evidence="1">
        <text>Hydrolysis of terminal non-reducing N-acetyl-D-hexosamine residues in N-acetyl-beta-D-hexosaminides.</text>
        <dbReference type="EC" id="3.2.1.52"/>
    </reaction>
</comment>
<dbReference type="InterPro" id="IPR001764">
    <property type="entry name" value="Glyco_hydro_3_N"/>
</dbReference>
<dbReference type="SUPFAM" id="SSF51445">
    <property type="entry name" value="(Trans)glycosidases"/>
    <property type="match status" value="1"/>
</dbReference>
<protein>
    <recommendedName>
        <fullName evidence="3">beta-N-acetylhexosaminidase</fullName>
        <ecNumber evidence="3">3.2.1.52</ecNumber>
    </recommendedName>
</protein>
<dbReference type="GO" id="GO:0009254">
    <property type="term" value="P:peptidoglycan turnover"/>
    <property type="evidence" value="ECO:0007669"/>
    <property type="project" value="TreeGrafter"/>
</dbReference>
<dbReference type="InterPro" id="IPR050226">
    <property type="entry name" value="NagZ_Beta-hexosaminidase"/>
</dbReference>
<dbReference type="PANTHER" id="PTHR30480">
    <property type="entry name" value="BETA-HEXOSAMINIDASE-RELATED"/>
    <property type="match status" value="1"/>
</dbReference>
<feature type="non-terminal residue" evidence="7">
    <location>
        <position position="1"/>
    </location>
</feature>
<dbReference type="Pfam" id="PF00933">
    <property type="entry name" value="Glyco_hydro_3"/>
    <property type="match status" value="1"/>
</dbReference>